<evidence type="ECO:0000256" key="12">
    <source>
        <dbReference type="PROSITE-ProRule" id="PRU01263"/>
    </source>
</evidence>
<feature type="domain" description="ZAD" evidence="14">
    <location>
        <begin position="9"/>
        <end position="81"/>
    </location>
</feature>
<dbReference type="SUPFAM" id="SSF57667">
    <property type="entry name" value="beta-beta-alpha zinc fingers"/>
    <property type="match status" value="4"/>
</dbReference>
<keyword evidence="3 12" id="KW-0479">Metal-binding</keyword>
<evidence type="ECO:0000313" key="15">
    <source>
        <dbReference type="EMBL" id="CRK86586.1"/>
    </source>
</evidence>
<evidence type="ECO:0000256" key="8">
    <source>
        <dbReference type="ARBA" id="ARBA00023125"/>
    </source>
</evidence>
<name>A0A1J1HGA4_9DIPT</name>
<feature type="domain" description="C2H2-type" evidence="13">
    <location>
        <begin position="248"/>
        <end position="276"/>
    </location>
</feature>
<dbReference type="GO" id="GO:0008270">
    <property type="term" value="F:zinc ion binding"/>
    <property type="evidence" value="ECO:0007669"/>
    <property type="project" value="UniProtKB-UniRule"/>
</dbReference>
<dbReference type="FunFam" id="3.30.160.60:FF:000380">
    <property type="entry name" value="zinc finger protein 2 isoform X2"/>
    <property type="match status" value="1"/>
</dbReference>
<dbReference type="SUPFAM" id="SSF57716">
    <property type="entry name" value="Glucocorticoid receptor-like (DNA-binding domain)"/>
    <property type="match status" value="1"/>
</dbReference>
<dbReference type="PANTHER" id="PTHR24381:SF284">
    <property type="entry name" value="ZINC FINGER AND BTB DOMAIN CONTAINING 14"/>
    <property type="match status" value="1"/>
</dbReference>
<keyword evidence="5 11" id="KW-0863">Zinc-finger</keyword>
<gene>
    <name evidence="15" type="ORF">CLUMA_CG000225</name>
</gene>
<feature type="domain" description="C2H2-type" evidence="13">
    <location>
        <begin position="277"/>
        <end position="306"/>
    </location>
</feature>
<evidence type="ECO:0000256" key="2">
    <source>
        <dbReference type="ARBA" id="ARBA00006991"/>
    </source>
</evidence>
<proteinExistence type="inferred from homology"/>
<protein>
    <submittedName>
        <fullName evidence="15">CLUMA_CG000225, isoform A</fullName>
    </submittedName>
</protein>
<evidence type="ECO:0000256" key="5">
    <source>
        <dbReference type="ARBA" id="ARBA00022771"/>
    </source>
</evidence>
<evidence type="ECO:0000256" key="11">
    <source>
        <dbReference type="PROSITE-ProRule" id="PRU00042"/>
    </source>
</evidence>
<dbReference type="SMART" id="SM00355">
    <property type="entry name" value="ZnF_C2H2"/>
    <property type="match status" value="9"/>
</dbReference>
<feature type="binding site" evidence="12">
    <location>
        <position position="57"/>
    </location>
    <ligand>
        <name>Zn(2+)</name>
        <dbReference type="ChEBI" id="CHEBI:29105"/>
    </ligand>
</feature>
<dbReference type="InterPro" id="IPR012934">
    <property type="entry name" value="Znf_AD"/>
</dbReference>
<dbReference type="Pfam" id="PF00096">
    <property type="entry name" value="zf-C2H2"/>
    <property type="match status" value="4"/>
</dbReference>
<dbReference type="PROSITE" id="PS51915">
    <property type="entry name" value="ZAD"/>
    <property type="match status" value="1"/>
</dbReference>
<feature type="domain" description="C2H2-type" evidence="13">
    <location>
        <begin position="335"/>
        <end position="357"/>
    </location>
</feature>
<evidence type="ECO:0000256" key="3">
    <source>
        <dbReference type="ARBA" id="ARBA00022723"/>
    </source>
</evidence>
<evidence type="ECO:0000256" key="7">
    <source>
        <dbReference type="ARBA" id="ARBA00023015"/>
    </source>
</evidence>
<dbReference type="InterPro" id="IPR013087">
    <property type="entry name" value="Znf_C2H2_type"/>
</dbReference>
<feature type="domain" description="C2H2-type" evidence="13">
    <location>
        <begin position="363"/>
        <end position="390"/>
    </location>
</feature>
<evidence type="ECO:0000256" key="10">
    <source>
        <dbReference type="ARBA" id="ARBA00023242"/>
    </source>
</evidence>
<dbReference type="Proteomes" id="UP000183832">
    <property type="component" value="Unassembled WGS sequence"/>
</dbReference>
<dbReference type="GO" id="GO:0005634">
    <property type="term" value="C:nucleus"/>
    <property type="evidence" value="ECO:0007669"/>
    <property type="project" value="UniProtKB-SubCell"/>
</dbReference>
<dbReference type="AlphaFoldDB" id="A0A1J1HGA4"/>
<keyword evidence="16" id="KW-1185">Reference proteome</keyword>
<dbReference type="SMART" id="SM00868">
    <property type="entry name" value="zf-AD"/>
    <property type="match status" value="1"/>
</dbReference>
<comment type="similarity">
    <text evidence="2">Belongs to the krueppel C2H2-type zinc-finger protein family.</text>
</comment>
<dbReference type="InterPro" id="IPR036236">
    <property type="entry name" value="Znf_C2H2_sf"/>
</dbReference>
<evidence type="ECO:0000256" key="6">
    <source>
        <dbReference type="ARBA" id="ARBA00022833"/>
    </source>
</evidence>
<keyword evidence="4" id="KW-0677">Repeat</keyword>
<dbReference type="PROSITE" id="PS50157">
    <property type="entry name" value="ZINC_FINGER_C2H2_2"/>
    <property type="match status" value="8"/>
</dbReference>
<feature type="binding site" evidence="12">
    <location>
        <position position="14"/>
    </location>
    <ligand>
        <name>Zn(2+)</name>
        <dbReference type="ChEBI" id="CHEBI:29105"/>
    </ligand>
</feature>
<keyword evidence="6 12" id="KW-0862">Zinc</keyword>
<dbReference type="Gene3D" id="3.30.160.60">
    <property type="entry name" value="Classic Zinc Finger"/>
    <property type="match status" value="6"/>
</dbReference>
<dbReference type="PANTHER" id="PTHR24381">
    <property type="entry name" value="ZINC FINGER PROTEIN"/>
    <property type="match status" value="1"/>
</dbReference>
<dbReference type="STRING" id="568069.A0A1J1HGA4"/>
<evidence type="ECO:0000259" key="13">
    <source>
        <dbReference type="PROSITE" id="PS50157"/>
    </source>
</evidence>
<dbReference type="GO" id="GO:0000977">
    <property type="term" value="F:RNA polymerase II transcription regulatory region sequence-specific DNA binding"/>
    <property type="evidence" value="ECO:0007669"/>
    <property type="project" value="TreeGrafter"/>
</dbReference>
<reference evidence="15 16" key="1">
    <citation type="submission" date="2015-04" db="EMBL/GenBank/DDBJ databases">
        <authorList>
            <person name="Syromyatnikov M.Y."/>
            <person name="Popov V.N."/>
        </authorList>
    </citation>
    <scope>NUCLEOTIDE SEQUENCE [LARGE SCALE GENOMIC DNA]</scope>
</reference>
<keyword evidence="8" id="KW-0238">DNA-binding</keyword>
<feature type="binding site" evidence="12">
    <location>
        <position position="11"/>
    </location>
    <ligand>
        <name>Zn(2+)</name>
        <dbReference type="ChEBI" id="CHEBI:29105"/>
    </ligand>
</feature>
<feature type="domain" description="C2H2-type" evidence="13">
    <location>
        <begin position="220"/>
        <end position="247"/>
    </location>
</feature>
<sequence>MEKVSNTNNNCRFCLRIFDELEERIGITSQISDEFRNITQTELRMQPIYSNNICLKCFDNVKSFCQFRKELLNNQTILYQVFSSEEDRLLRDNREENFIDISQAVKIKLEVTENDSYNSNIHFESEATMEGDGGDHLPYFKMESNTTDMGIYSAWSPFADISSTMTTTPHVKAIVKRKPRNPLADNPREKQKLCSECGKSFLASYLRRHYQRVHLKEKRFECDICGLRTFKKQHIEEHLKRHFKIKDYHCDQCPSAFTTGTELKIHIKNVHCEDRPFKCEHKGCESAFKQKENLKEHMLRHTQKKNFVCVVCDKAFYNNSSLKAHQIIHTGNPHIPCHACGKLFFSKQALKLHHLHHHQAPTLKCEQCDKMYFTQSELNHHMNSHSNIKKYQCQYCSNQYMAKNHLNRHISTVHMKAKIRCQVIGCTSDFPRKDRYRAHILSHHQNLGPDFVNQLLNGIKDVPIEFSNNNFQLA</sequence>
<comment type="subcellular location">
    <subcellularLocation>
        <location evidence="1">Nucleus</location>
    </subcellularLocation>
</comment>
<evidence type="ECO:0000256" key="9">
    <source>
        <dbReference type="ARBA" id="ARBA00023163"/>
    </source>
</evidence>
<dbReference type="EMBL" id="CVRI01000001">
    <property type="protein sequence ID" value="CRK86586.1"/>
    <property type="molecule type" value="Genomic_DNA"/>
</dbReference>
<evidence type="ECO:0000256" key="1">
    <source>
        <dbReference type="ARBA" id="ARBA00004123"/>
    </source>
</evidence>
<dbReference type="OrthoDB" id="6077919at2759"/>
<organism evidence="15 16">
    <name type="scientific">Clunio marinus</name>
    <dbReference type="NCBI Taxonomy" id="568069"/>
    <lineage>
        <taxon>Eukaryota</taxon>
        <taxon>Metazoa</taxon>
        <taxon>Ecdysozoa</taxon>
        <taxon>Arthropoda</taxon>
        <taxon>Hexapoda</taxon>
        <taxon>Insecta</taxon>
        <taxon>Pterygota</taxon>
        <taxon>Neoptera</taxon>
        <taxon>Endopterygota</taxon>
        <taxon>Diptera</taxon>
        <taxon>Nematocera</taxon>
        <taxon>Chironomoidea</taxon>
        <taxon>Chironomidae</taxon>
        <taxon>Clunio</taxon>
    </lineage>
</organism>
<evidence type="ECO:0000256" key="4">
    <source>
        <dbReference type="ARBA" id="ARBA00022737"/>
    </source>
</evidence>
<feature type="domain" description="C2H2-type" evidence="13">
    <location>
        <begin position="391"/>
        <end position="419"/>
    </location>
</feature>
<keyword evidence="7" id="KW-0805">Transcription regulation</keyword>
<keyword evidence="10" id="KW-0539">Nucleus</keyword>
<keyword evidence="9" id="KW-0804">Transcription</keyword>
<accession>A0A1J1HGA4</accession>
<feature type="binding site" evidence="12">
    <location>
        <position position="54"/>
    </location>
    <ligand>
        <name>Zn(2+)</name>
        <dbReference type="ChEBI" id="CHEBI:29105"/>
    </ligand>
</feature>
<evidence type="ECO:0000313" key="16">
    <source>
        <dbReference type="Proteomes" id="UP000183832"/>
    </source>
</evidence>
<dbReference type="PROSITE" id="PS00028">
    <property type="entry name" value="ZINC_FINGER_C2H2_1"/>
    <property type="match status" value="6"/>
</dbReference>
<dbReference type="GO" id="GO:0000981">
    <property type="term" value="F:DNA-binding transcription factor activity, RNA polymerase II-specific"/>
    <property type="evidence" value="ECO:0007669"/>
    <property type="project" value="TreeGrafter"/>
</dbReference>
<dbReference type="FunFam" id="3.30.160.60:FF:000125">
    <property type="entry name" value="Putative zinc finger protein 143"/>
    <property type="match status" value="1"/>
</dbReference>
<feature type="domain" description="C2H2-type" evidence="13">
    <location>
        <begin position="307"/>
        <end position="334"/>
    </location>
</feature>
<feature type="domain" description="C2H2-type" evidence="13">
    <location>
        <begin position="192"/>
        <end position="219"/>
    </location>
</feature>
<evidence type="ECO:0000259" key="14">
    <source>
        <dbReference type="PROSITE" id="PS51915"/>
    </source>
</evidence>